<dbReference type="STRING" id="4572.M7ZPG3"/>
<proteinExistence type="inferred from homology"/>
<keyword evidence="2" id="KW-0804">Transcription</keyword>
<dbReference type="GO" id="GO:0006353">
    <property type="term" value="P:DNA-templated transcription termination"/>
    <property type="evidence" value="ECO:0007669"/>
    <property type="project" value="UniProtKB-KW"/>
</dbReference>
<dbReference type="Pfam" id="PF02536">
    <property type="entry name" value="mTERF"/>
    <property type="match status" value="1"/>
</dbReference>
<gene>
    <name evidence="4" type="ORF">TRIUR3_12107</name>
</gene>
<keyword evidence="2" id="KW-0806">Transcription termination</keyword>
<evidence type="ECO:0000256" key="1">
    <source>
        <dbReference type="ARBA" id="ARBA00007692"/>
    </source>
</evidence>
<dbReference type="AlphaFoldDB" id="M7ZPG3"/>
<reference evidence="4" key="1">
    <citation type="journal article" date="2013" name="Nature">
        <title>Draft genome of the wheat A-genome progenitor Triticum urartu.</title>
        <authorList>
            <person name="Ling H.Q."/>
            <person name="Zhao S."/>
            <person name="Liu D."/>
            <person name="Wang J."/>
            <person name="Sun H."/>
            <person name="Zhang C."/>
            <person name="Fan H."/>
            <person name="Li D."/>
            <person name="Dong L."/>
            <person name="Tao Y."/>
            <person name="Gao C."/>
            <person name="Wu H."/>
            <person name="Li Y."/>
            <person name="Cui Y."/>
            <person name="Guo X."/>
            <person name="Zheng S."/>
            <person name="Wang B."/>
            <person name="Yu K."/>
            <person name="Liang Q."/>
            <person name="Yang W."/>
            <person name="Lou X."/>
            <person name="Chen J."/>
            <person name="Feng M."/>
            <person name="Jian J."/>
            <person name="Zhang X."/>
            <person name="Luo G."/>
            <person name="Jiang Y."/>
            <person name="Liu J."/>
            <person name="Wang Z."/>
            <person name="Sha Y."/>
            <person name="Zhang B."/>
            <person name="Wu H."/>
            <person name="Tang D."/>
            <person name="Shen Q."/>
            <person name="Xue P."/>
            <person name="Zou S."/>
            <person name="Wang X."/>
            <person name="Liu X."/>
            <person name="Wang F."/>
            <person name="Yang Y."/>
            <person name="An X."/>
            <person name="Dong Z."/>
            <person name="Zhang K."/>
            <person name="Zhang X."/>
            <person name="Luo M.C."/>
            <person name="Dvorak J."/>
            <person name="Tong Y."/>
            <person name="Wang J."/>
            <person name="Yang H."/>
            <person name="Li Z."/>
            <person name="Wang D."/>
            <person name="Zhang A."/>
            <person name="Wang J."/>
        </authorList>
    </citation>
    <scope>NUCLEOTIDE SEQUENCE</scope>
</reference>
<dbReference type="InterPro" id="IPR003690">
    <property type="entry name" value="MTERF"/>
</dbReference>
<accession>M7ZPG3</accession>
<dbReference type="eggNOG" id="KOG1267">
    <property type="taxonomic scope" value="Eukaryota"/>
</dbReference>
<evidence type="ECO:0000256" key="2">
    <source>
        <dbReference type="ARBA" id="ARBA00022472"/>
    </source>
</evidence>
<evidence type="ECO:0008006" key="5">
    <source>
        <dbReference type="Google" id="ProtNLM"/>
    </source>
</evidence>
<dbReference type="InterPro" id="IPR038538">
    <property type="entry name" value="MTERF_sf"/>
</dbReference>
<evidence type="ECO:0000313" key="4">
    <source>
        <dbReference type="EMBL" id="EMS61521.1"/>
    </source>
</evidence>
<dbReference type="OMA" id="KWEMKLD"/>
<evidence type="ECO:0000256" key="3">
    <source>
        <dbReference type="ARBA" id="ARBA00022946"/>
    </source>
</evidence>
<name>M7ZPG3_TRIUA</name>
<dbReference type="SMART" id="SM00733">
    <property type="entry name" value="Mterf"/>
    <property type="match status" value="5"/>
</dbReference>
<organism evidence="4">
    <name type="scientific">Triticum urartu</name>
    <name type="common">Red wild einkorn</name>
    <name type="synonym">Crithodium urartu</name>
    <dbReference type="NCBI Taxonomy" id="4572"/>
    <lineage>
        <taxon>Eukaryota</taxon>
        <taxon>Viridiplantae</taxon>
        <taxon>Streptophyta</taxon>
        <taxon>Embryophyta</taxon>
        <taxon>Tracheophyta</taxon>
        <taxon>Spermatophyta</taxon>
        <taxon>Magnoliopsida</taxon>
        <taxon>Liliopsida</taxon>
        <taxon>Poales</taxon>
        <taxon>Poaceae</taxon>
        <taxon>BOP clade</taxon>
        <taxon>Pooideae</taxon>
        <taxon>Triticodae</taxon>
        <taxon>Triticeae</taxon>
        <taxon>Triticinae</taxon>
        <taxon>Triticum</taxon>
    </lineage>
</organism>
<dbReference type="Gene3D" id="1.25.70.10">
    <property type="entry name" value="Transcription termination factor 3, mitochondrial"/>
    <property type="match status" value="2"/>
</dbReference>
<protein>
    <recommendedName>
        <fullName evidence="5">mTERF domain-containing protein 1, mitochondrial</fullName>
    </recommendedName>
</protein>
<dbReference type="EMBL" id="KD095090">
    <property type="protein sequence ID" value="EMS61521.1"/>
    <property type="molecule type" value="Genomic_DNA"/>
</dbReference>
<sequence length="423" mass="47089">MIHHLRTRVLSLLLRYPPSHLPASHLVPLHCLLSTTASISPKPFSAKDFLVADCGLTRAQALKASRRLSNLTSLSKPEATVAFLLGRGVPRSDIAAAVVADPSLLYASVGVVLAPRFAELTELGFSPSQIVAILSIRRTGALRGNLLFWFGIFDSYPKLLFLAKSNRELLSASLEKVIKPNLTTLQECGISARDIAGLSLYSCRLFTVKPKFLVDAVARVEELGVQRSSWMFRRALAALAFMHKDVLARKIQFLHSLGFSQDDLVNIAKKAALVLALSDKKIQRSVEFLMKEVGLQASYIARRPALIMYSVERRLLPRYSLLKLLRQKGLLDVELDYYSMASLAEKKFVQNFVDPYKDSVPGLVDECSSWAGAHMGTDFRAPIKILSYKAYRTWLFVNMLEQLELEQDGPFSSWLVTGFGKGK</sequence>
<keyword evidence="3" id="KW-0809">Transit peptide</keyword>
<dbReference type="PANTHER" id="PTHR13068:SF83">
    <property type="entry name" value="OS06G0224500 PROTEIN"/>
    <property type="match status" value="1"/>
</dbReference>
<dbReference type="PANTHER" id="PTHR13068">
    <property type="entry name" value="CGI-12 PROTEIN-RELATED"/>
    <property type="match status" value="1"/>
</dbReference>
<comment type="similarity">
    <text evidence="1">Belongs to the mTERF family.</text>
</comment>
<dbReference type="FunFam" id="1.25.70.10:FF:000001">
    <property type="entry name" value="Mitochondrial transcription termination factor-like"/>
    <property type="match status" value="1"/>
</dbReference>
<keyword evidence="2" id="KW-0805">Transcription regulation</keyword>
<dbReference type="GO" id="GO:0003676">
    <property type="term" value="F:nucleic acid binding"/>
    <property type="evidence" value="ECO:0007669"/>
    <property type="project" value="InterPro"/>
</dbReference>